<evidence type="ECO:0000256" key="6">
    <source>
        <dbReference type="ARBA" id="ARBA00023180"/>
    </source>
</evidence>
<keyword evidence="8" id="KW-0812">Transmembrane</keyword>
<evidence type="ECO:0000256" key="7">
    <source>
        <dbReference type="SAM" id="MobiDB-lite"/>
    </source>
</evidence>
<accession>A0A1D2MP18</accession>
<reference evidence="11 12" key="1">
    <citation type="journal article" date="2016" name="Genome Biol. Evol.">
        <title>Gene Family Evolution Reflects Adaptation to Soil Environmental Stressors in the Genome of the Collembolan Orchesella cincta.</title>
        <authorList>
            <person name="Faddeeva-Vakhrusheva A."/>
            <person name="Derks M.F."/>
            <person name="Anvar S.Y."/>
            <person name="Agamennone V."/>
            <person name="Suring W."/>
            <person name="Smit S."/>
            <person name="van Straalen N.M."/>
            <person name="Roelofs D."/>
        </authorList>
    </citation>
    <scope>NUCLEOTIDE SEQUENCE [LARGE SCALE GENOMIC DNA]</scope>
    <source>
        <tissue evidence="11">Mixed pool</tissue>
    </source>
</reference>
<feature type="domain" description="Tsg C-terminal" evidence="9">
    <location>
        <begin position="218"/>
        <end position="347"/>
    </location>
</feature>
<feature type="region of interest" description="Disordered" evidence="7">
    <location>
        <begin position="28"/>
        <end position="65"/>
    </location>
</feature>
<comment type="subcellular location">
    <subcellularLocation>
        <location evidence="1">Secreted</location>
    </subcellularLocation>
</comment>
<dbReference type="OrthoDB" id="10037323at2759"/>
<protein>
    <submittedName>
        <fullName evidence="11">Protein twisted gastrulation</fullName>
    </submittedName>
</protein>
<evidence type="ECO:0000259" key="9">
    <source>
        <dbReference type="Pfam" id="PF04668"/>
    </source>
</evidence>
<feature type="transmembrane region" description="Helical" evidence="8">
    <location>
        <begin position="127"/>
        <end position="150"/>
    </location>
</feature>
<evidence type="ECO:0000256" key="3">
    <source>
        <dbReference type="ARBA" id="ARBA00022473"/>
    </source>
</evidence>
<evidence type="ECO:0000256" key="1">
    <source>
        <dbReference type="ARBA" id="ARBA00004613"/>
    </source>
</evidence>
<dbReference type="PANTHER" id="PTHR12312:SF16">
    <property type="entry name" value="TWISTED GASTRULATION PROTEIN HOMOLOG 1-A-RELATED"/>
    <property type="match status" value="1"/>
</dbReference>
<keyword evidence="5" id="KW-0732">Signal</keyword>
<dbReference type="AlphaFoldDB" id="A0A1D2MP18"/>
<evidence type="ECO:0000256" key="2">
    <source>
        <dbReference type="ARBA" id="ARBA00010047"/>
    </source>
</evidence>
<dbReference type="InterPro" id="IPR057635">
    <property type="entry name" value="Tsg_N"/>
</dbReference>
<sequence>MYNEMGKGHKSDPSEWRAVAGTYTDYKEVGNRTWEVKHPEEEEEENRLHNNHKQSTTSRDDSLFHNKEDSMSRIQRNDAQDETNHPYYYQDESMNIRSVEKDNNNCAPAEAVKMPTNRYSSRRGGGFGIGLSTFWMSITVSFVVTTLILLTSNVGLVSSCNEAVCASIVSKCTLTQACKCELKNCTCCKECFDCLTYLYDECCSCVELCPRPNISHHVQMHSQVGDLKEPIDELFRALTEEKDIQGRWATFTYPIDIDQSWFMPKPEAASSANVYTVGKIVVDPTKEVVTVNCTVAYMSECMPLNKCRNSCHSMGASYFRWFHDGCCECIGSTCINYGIDESRCTRCSLEDDAEDDPMEVDVSEDTDND</sequence>
<name>A0A1D2MP18_ORCCI</name>
<dbReference type="InterPro" id="IPR057726">
    <property type="entry name" value="Tsg_C"/>
</dbReference>
<evidence type="ECO:0000256" key="5">
    <source>
        <dbReference type="ARBA" id="ARBA00022729"/>
    </source>
</evidence>
<dbReference type="GO" id="GO:0005615">
    <property type="term" value="C:extracellular space"/>
    <property type="evidence" value="ECO:0007669"/>
    <property type="project" value="TreeGrafter"/>
</dbReference>
<feature type="compositionally biased region" description="Basic and acidic residues" evidence="7">
    <location>
        <begin position="28"/>
        <end position="40"/>
    </location>
</feature>
<evidence type="ECO:0000256" key="4">
    <source>
        <dbReference type="ARBA" id="ARBA00022525"/>
    </source>
</evidence>
<keyword evidence="12" id="KW-1185">Reference proteome</keyword>
<dbReference type="Pfam" id="PF23782">
    <property type="entry name" value="Tsg_N"/>
    <property type="match status" value="1"/>
</dbReference>
<dbReference type="Proteomes" id="UP000094527">
    <property type="component" value="Unassembled WGS sequence"/>
</dbReference>
<evidence type="ECO:0000313" key="12">
    <source>
        <dbReference type="Proteomes" id="UP000094527"/>
    </source>
</evidence>
<dbReference type="InterPro" id="IPR006761">
    <property type="entry name" value="Tsg"/>
</dbReference>
<dbReference type="GO" id="GO:0030510">
    <property type="term" value="P:regulation of BMP signaling pathway"/>
    <property type="evidence" value="ECO:0007669"/>
    <property type="project" value="TreeGrafter"/>
</dbReference>
<dbReference type="EMBL" id="LJIJ01000761">
    <property type="protein sequence ID" value="ODM94736.1"/>
    <property type="molecule type" value="Genomic_DNA"/>
</dbReference>
<feature type="domain" description="Tsg N-terminal" evidence="10">
    <location>
        <begin position="159"/>
        <end position="215"/>
    </location>
</feature>
<organism evidence="11 12">
    <name type="scientific">Orchesella cincta</name>
    <name type="common">Springtail</name>
    <name type="synonym">Podura cincta</name>
    <dbReference type="NCBI Taxonomy" id="48709"/>
    <lineage>
        <taxon>Eukaryota</taxon>
        <taxon>Metazoa</taxon>
        <taxon>Ecdysozoa</taxon>
        <taxon>Arthropoda</taxon>
        <taxon>Hexapoda</taxon>
        <taxon>Collembola</taxon>
        <taxon>Entomobryomorpha</taxon>
        <taxon>Entomobryoidea</taxon>
        <taxon>Orchesellidae</taxon>
        <taxon>Orchesellinae</taxon>
        <taxon>Orchesella</taxon>
    </lineage>
</organism>
<comment type="caution">
    <text evidence="11">The sequence shown here is derived from an EMBL/GenBank/DDBJ whole genome shotgun (WGS) entry which is preliminary data.</text>
</comment>
<evidence type="ECO:0000313" key="11">
    <source>
        <dbReference type="EMBL" id="ODM94736.1"/>
    </source>
</evidence>
<comment type="similarity">
    <text evidence="2">Belongs to the twisted gastrulation protein family.</text>
</comment>
<keyword evidence="8" id="KW-0472">Membrane</keyword>
<proteinExistence type="inferred from homology"/>
<gene>
    <name evidence="11" type="ORF">Ocin01_11950</name>
</gene>
<keyword evidence="4" id="KW-0964">Secreted</keyword>
<evidence type="ECO:0000256" key="8">
    <source>
        <dbReference type="SAM" id="Phobius"/>
    </source>
</evidence>
<evidence type="ECO:0000259" key="10">
    <source>
        <dbReference type="Pfam" id="PF23782"/>
    </source>
</evidence>
<keyword evidence="3" id="KW-0217">Developmental protein</keyword>
<dbReference type="STRING" id="48709.A0A1D2MP18"/>
<keyword evidence="8" id="KW-1133">Transmembrane helix</keyword>
<dbReference type="Pfam" id="PF04668">
    <property type="entry name" value="Tsg"/>
    <property type="match status" value="1"/>
</dbReference>
<keyword evidence="6" id="KW-0325">Glycoprotein</keyword>
<dbReference type="PANTHER" id="PTHR12312">
    <property type="entry name" value="TWISTED GASTRULATION PROTEIN HOMOLOG 1-A-RELATED"/>
    <property type="match status" value="1"/>
</dbReference>